<dbReference type="AlphaFoldDB" id="A0A0Y9TZQ2"/>
<evidence type="ECO:0000313" key="17">
    <source>
        <dbReference type="Proteomes" id="UP000220214"/>
    </source>
</evidence>
<dbReference type="GO" id="GO:0005634">
    <property type="term" value="C:nucleus"/>
    <property type="evidence" value="ECO:0007669"/>
    <property type="project" value="TreeGrafter"/>
</dbReference>
<proteinExistence type="inferred from homology"/>
<comment type="similarity">
    <text evidence="2 7">Belongs to the damage-control phosphatase family. Sugar phosphate phosphatase III subfamily.</text>
</comment>
<dbReference type="EMBL" id="LT608139">
    <property type="protein sequence ID" value="SCL90838.1"/>
    <property type="molecule type" value="Genomic_DNA"/>
</dbReference>
<evidence type="ECO:0000313" key="10">
    <source>
        <dbReference type="EMBL" id="SCL90838.1"/>
    </source>
</evidence>
<evidence type="ECO:0000313" key="18">
    <source>
        <dbReference type="Proteomes" id="UP000516480"/>
    </source>
</evidence>
<evidence type="ECO:0000256" key="5">
    <source>
        <dbReference type="ARBA" id="ARBA00023211"/>
    </source>
</evidence>
<dbReference type="Proteomes" id="UP000220214">
    <property type="component" value="Chromosome 3"/>
</dbReference>
<name>A0A0Y9TZQ2_PLABE</name>
<comment type="catalytic activity">
    <reaction evidence="1 7">
        <text>beta-D-fructose 1-phosphate + H2O = D-fructose + phosphate</text>
        <dbReference type="Rhea" id="RHEA:35603"/>
        <dbReference type="ChEBI" id="CHEBI:15377"/>
        <dbReference type="ChEBI" id="CHEBI:37721"/>
        <dbReference type="ChEBI" id="CHEBI:43474"/>
        <dbReference type="ChEBI" id="CHEBI:138881"/>
    </reaction>
</comment>
<dbReference type="OrthoDB" id="541375at2759"/>
<evidence type="ECO:0000313" key="16">
    <source>
        <dbReference type="Proteomes" id="UP000219974"/>
    </source>
</evidence>
<dbReference type="OMA" id="IFARQKM"/>
<dbReference type="PANTHER" id="PTHR12260:SF6">
    <property type="entry name" value="DAMAGE-CONTROL PHOSPHATASE ARMT1"/>
    <property type="match status" value="1"/>
</dbReference>
<keyword evidence="4 7" id="KW-0378">Hydrolase</keyword>
<dbReference type="GO" id="GO:0006974">
    <property type="term" value="P:DNA damage response"/>
    <property type="evidence" value="ECO:0007669"/>
    <property type="project" value="TreeGrafter"/>
</dbReference>
<feature type="domain" description="Damage-control phosphatase ARMT1-like metal-binding" evidence="8">
    <location>
        <begin position="48"/>
        <end position="423"/>
    </location>
</feature>
<evidence type="ECO:0000313" key="15">
    <source>
        <dbReference type="Proteomes" id="UP000219860"/>
    </source>
</evidence>
<evidence type="ECO:0000313" key="9">
    <source>
        <dbReference type="EMBL" id="CXH93910.1"/>
    </source>
</evidence>
<evidence type="ECO:0000256" key="1">
    <source>
        <dbReference type="ARBA" id="ARBA00001326"/>
    </source>
</evidence>
<keyword evidence="5 7" id="KW-0464">Manganese</keyword>
<dbReference type="EC" id="3.1.3.-" evidence="7"/>
<dbReference type="InterPro" id="IPR002791">
    <property type="entry name" value="ARMT1-like_metal-bd"/>
</dbReference>
<dbReference type="Proteomes" id="UP000219860">
    <property type="component" value="Chromosome 3"/>
</dbReference>
<dbReference type="Proteomes" id="UP000219974">
    <property type="component" value="Chromosome 3"/>
</dbReference>
<evidence type="ECO:0000256" key="7">
    <source>
        <dbReference type="RuleBase" id="RU367030"/>
    </source>
</evidence>
<sequence length="454" mass="55103">MYFRTFYENFKEEYVYLKDEKEKLPEPLTCEKANTMENDTIIRRIPETILKRVREENSEYGQNKKIEKSLEKLNNMLINGDMFTYEMLECNVDSKFWNFLLSDFIKREIKILNNTWLFNEYYFYRYLNCAYDFEKTNYDFFFYEKKKSIIYNKDLIEEICKCSKNLTEMYNNNPNDQVKIFSIFFFFSLWSNQFDLSWNATKNKNEDNQNNEKDIKKKSLKQKMFFFDTKNIDHLYNSFYLENILANDINRVYKDMVSKRNKRFDIVLDNMGIELICDLCFLYFIFQYFDEIYIHTKMFPLFVSDNMTKDIKYTLDILSSDEQYPNSVFMAKSWKQLIDSNKWKIQDNVYWNLPLPYWIMPKKLLDEMKESSFVCFKGDANYRRCLGDLHFDFSKPSKDVLNYFPCSVIAMRCLKSPVCCGIEKSVVEEMNKRSTDWSNYGEYAILQYCSHNDK</sequence>
<dbReference type="GO" id="GO:0046872">
    <property type="term" value="F:metal ion binding"/>
    <property type="evidence" value="ECO:0007669"/>
    <property type="project" value="UniProtKB-UniRule"/>
</dbReference>
<evidence type="ECO:0000256" key="2">
    <source>
        <dbReference type="ARBA" id="ARBA00009519"/>
    </source>
</evidence>
<organism evidence="9 14">
    <name type="scientific">Plasmodium berghei</name>
    <dbReference type="NCBI Taxonomy" id="5821"/>
    <lineage>
        <taxon>Eukaryota</taxon>
        <taxon>Sar</taxon>
        <taxon>Alveolata</taxon>
        <taxon>Apicomplexa</taxon>
        <taxon>Aconoidasida</taxon>
        <taxon>Haemosporida</taxon>
        <taxon>Plasmodiidae</taxon>
        <taxon>Plasmodium</taxon>
        <taxon>Plasmodium (Vinckeia)</taxon>
    </lineage>
</organism>
<dbReference type="EMBL" id="LT614629">
    <property type="protein sequence ID" value="SCN22174.1"/>
    <property type="molecule type" value="Genomic_DNA"/>
</dbReference>
<dbReference type="GO" id="GO:0016791">
    <property type="term" value="F:phosphatase activity"/>
    <property type="evidence" value="ECO:0007669"/>
    <property type="project" value="TreeGrafter"/>
</dbReference>
<dbReference type="InterPro" id="IPR036075">
    <property type="entry name" value="ARMT-1-like_metal-bd_sf"/>
</dbReference>
<dbReference type="EMBL" id="LT160023">
    <property type="protein sequence ID" value="CXH93910.1"/>
    <property type="molecule type" value="Genomic_DNA"/>
</dbReference>
<dbReference type="Proteomes" id="UP000516480">
    <property type="component" value="Chromosome 3"/>
</dbReference>
<evidence type="ECO:0000256" key="4">
    <source>
        <dbReference type="ARBA" id="ARBA00022801"/>
    </source>
</evidence>
<dbReference type="Proteomes" id="UP000069549">
    <property type="component" value="Chromosome 3"/>
</dbReference>
<dbReference type="EMBL" id="LT608251">
    <property type="protein sequence ID" value="SCM15365.1"/>
    <property type="molecule type" value="Genomic_DNA"/>
</dbReference>
<evidence type="ECO:0000256" key="3">
    <source>
        <dbReference type="ARBA" id="ARBA00022723"/>
    </source>
</evidence>
<dbReference type="InterPro" id="IPR039763">
    <property type="entry name" value="ARMT1"/>
</dbReference>
<evidence type="ECO:0000313" key="14">
    <source>
        <dbReference type="Proteomes" id="UP000069549"/>
    </source>
</evidence>
<accession>A0A0Y9TZQ2</accession>
<evidence type="ECO:0000313" key="11">
    <source>
        <dbReference type="EMBL" id="SCM15365.1"/>
    </source>
</evidence>
<comment type="domain">
    <text evidence="7">Subfamily III proteins have a conserved RTxK motif about 40-50 residues from the C-terminus; the threonine may be replaced by serine or cysteine.</text>
</comment>
<reference evidence="9 14" key="1">
    <citation type="submission" date="2016-02" db="EMBL/GenBank/DDBJ databases">
        <authorList>
            <consortium name="Pathogen Informatics"/>
        </authorList>
    </citation>
    <scope>NUCLEOTIDE SEQUENCE [LARGE SCALE GENOMIC DNA]</scope>
    <source>
        <strain evidence="9 14">K173</strain>
        <strain evidence="10 18">NK65 ny</strain>
        <strain evidence="13 17">NK65e</strain>
        <strain evidence="11 15">SP11 Antwerpcl1</strain>
        <strain evidence="12 16">SP11 RLL</strain>
    </source>
</reference>
<comment type="catalytic activity">
    <reaction evidence="6 7">
        <text>beta-D-fructose 6-phosphate = dihydroxyacetone + D-glyceraldehyde 3-phosphate</text>
        <dbReference type="Rhea" id="RHEA:28002"/>
        <dbReference type="ChEBI" id="CHEBI:16016"/>
        <dbReference type="ChEBI" id="CHEBI:57634"/>
        <dbReference type="ChEBI" id="CHEBI:59776"/>
    </reaction>
</comment>
<evidence type="ECO:0000313" key="12">
    <source>
        <dbReference type="EMBL" id="SCM17158.1"/>
    </source>
</evidence>
<dbReference type="FunFam" id="3.40.50.10880:FF:000007">
    <property type="entry name" value="DUF89 domain protein"/>
    <property type="match status" value="1"/>
</dbReference>
<evidence type="ECO:0000313" key="13">
    <source>
        <dbReference type="EMBL" id="SCN22174.1"/>
    </source>
</evidence>
<comment type="cofactor">
    <cofactor evidence="7">
        <name>Mn(2+)</name>
        <dbReference type="ChEBI" id="CHEBI:29035"/>
    </cofactor>
    <cofactor evidence="7">
        <name>Ni(2+)</name>
        <dbReference type="ChEBI" id="CHEBI:49786"/>
    </cofactor>
</comment>
<evidence type="ECO:0000259" key="8">
    <source>
        <dbReference type="Pfam" id="PF01937"/>
    </source>
</evidence>
<keyword evidence="3 7" id="KW-0479">Metal-binding</keyword>
<dbReference type="Pfam" id="PF01937">
    <property type="entry name" value="ARMT1-like_dom"/>
    <property type="match status" value="1"/>
</dbReference>
<protein>
    <recommendedName>
        <fullName evidence="7">Sugar phosphate phosphatase</fullName>
        <ecNumber evidence="7">3.1.3.-</ecNumber>
    </recommendedName>
</protein>
<dbReference type="EMBL" id="LT608267">
    <property type="protein sequence ID" value="SCM17158.1"/>
    <property type="molecule type" value="Genomic_DNA"/>
</dbReference>
<dbReference type="VEuPathDB" id="PlasmoDB:PBANKA_0306500"/>
<evidence type="ECO:0000256" key="6">
    <source>
        <dbReference type="ARBA" id="ARBA00048809"/>
    </source>
</evidence>
<comment type="function">
    <text evidence="7">Metal-dependent phosphatase that shows phosphatase activity against several substrates, including fructose-1-phosphate and fructose-6-phosphate. Its preference for fructose-1-phosphate, a strong glycating agent that causes DNA damage rather than a canonical yeast metabolite, suggests a damage-control function in hexose phosphate metabolism.</text>
</comment>
<dbReference type="PANTHER" id="PTHR12260">
    <property type="entry name" value="DAMAGE-CONTROL PHOSPHATASE ARMT1"/>
    <property type="match status" value="1"/>
</dbReference>
<dbReference type="SUPFAM" id="SSF111321">
    <property type="entry name" value="AF1104-like"/>
    <property type="match status" value="1"/>
</dbReference>
<gene>
    <name evidence="9" type="ORF">PBK173_000040200</name>
    <name evidence="13" type="ORF">PBNK65E_000038400</name>
    <name evidence="10" type="ORF">PBNK65NY_000037600</name>
    <name evidence="11" type="ORF">PBSP11A_000037700</name>
    <name evidence="12" type="ORF">PBSP11RLL_000037700</name>
</gene>
<dbReference type="Gene3D" id="3.40.50.10880">
    <property type="entry name" value="Uncharacterised protein PF01937, DUF89, domain 3"/>
    <property type="match status" value="1"/>
</dbReference>